<keyword evidence="6" id="KW-0805">Transcription regulation</keyword>
<dbReference type="SUPFAM" id="SSF53822">
    <property type="entry name" value="Periplasmic binding protein-like I"/>
    <property type="match status" value="1"/>
</dbReference>
<dbReference type="Pfam" id="PF00072">
    <property type="entry name" value="Response_reg"/>
    <property type="match status" value="1"/>
</dbReference>
<evidence type="ECO:0000256" key="3">
    <source>
        <dbReference type="ARBA" id="ARBA00022553"/>
    </source>
</evidence>
<dbReference type="Gene3D" id="3.30.565.10">
    <property type="entry name" value="Histidine kinase-like ATPase, C-terminal domain"/>
    <property type="match status" value="1"/>
</dbReference>
<evidence type="ECO:0000256" key="2">
    <source>
        <dbReference type="ARBA" id="ARBA00012438"/>
    </source>
</evidence>
<dbReference type="GO" id="GO:0043565">
    <property type="term" value="F:sequence-specific DNA binding"/>
    <property type="evidence" value="ECO:0007669"/>
    <property type="project" value="InterPro"/>
</dbReference>
<feature type="domain" description="Response regulatory" evidence="13">
    <location>
        <begin position="666"/>
        <end position="781"/>
    </location>
</feature>
<evidence type="ECO:0000256" key="4">
    <source>
        <dbReference type="ARBA" id="ARBA00022679"/>
    </source>
</evidence>
<feature type="domain" description="HTH araC/xylS-type" evidence="11">
    <location>
        <begin position="813"/>
        <end position="910"/>
    </location>
</feature>
<dbReference type="InterPro" id="IPR036890">
    <property type="entry name" value="HATPase_C_sf"/>
</dbReference>
<dbReference type="Gene3D" id="1.10.10.60">
    <property type="entry name" value="Homeodomain-like"/>
    <property type="match status" value="1"/>
</dbReference>
<dbReference type="InterPro" id="IPR011006">
    <property type="entry name" value="CheY-like_superfamily"/>
</dbReference>
<dbReference type="PANTHER" id="PTHR43547">
    <property type="entry name" value="TWO-COMPONENT HISTIDINE KINASE"/>
    <property type="match status" value="1"/>
</dbReference>
<dbReference type="FunFam" id="3.30.565.10:FF:000006">
    <property type="entry name" value="Sensor histidine kinase WalK"/>
    <property type="match status" value="1"/>
</dbReference>
<dbReference type="RefSeq" id="WP_022430982.1">
    <property type="nucleotide sequence ID" value="NZ_FR899307.1"/>
</dbReference>
<dbReference type="InterPro" id="IPR025997">
    <property type="entry name" value="SBP_2_dom"/>
</dbReference>
<dbReference type="InterPro" id="IPR005467">
    <property type="entry name" value="His_kinase_dom"/>
</dbReference>
<keyword evidence="3 9" id="KW-0597">Phosphoprotein</keyword>
<dbReference type="CDD" id="cd00082">
    <property type="entry name" value="HisKA"/>
    <property type="match status" value="1"/>
</dbReference>
<evidence type="ECO:0000256" key="10">
    <source>
        <dbReference type="SAM" id="Phobius"/>
    </source>
</evidence>
<evidence type="ECO:0000256" key="1">
    <source>
        <dbReference type="ARBA" id="ARBA00000085"/>
    </source>
</evidence>
<dbReference type="InterPro" id="IPR018062">
    <property type="entry name" value="HTH_AraC-typ_CS"/>
</dbReference>
<dbReference type="SUPFAM" id="SSF47384">
    <property type="entry name" value="Homodimeric domain of signal transducing histidine kinase"/>
    <property type="match status" value="1"/>
</dbReference>
<keyword evidence="5 14" id="KW-0418">Kinase</keyword>
<dbReference type="InterPro" id="IPR036097">
    <property type="entry name" value="HisK_dim/P_sf"/>
</dbReference>
<keyword evidence="10" id="KW-1133">Transmembrane helix</keyword>
<dbReference type="AlphaFoldDB" id="R7H3V2"/>
<dbReference type="InterPro" id="IPR003594">
    <property type="entry name" value="HATPase_dom"/>
</dbReference>
<dbReference type="SMART" id="SM00342">
    <property type="entry name" value="HTH_ARAC"/>
    <property type="match status" value="1"/>
</dbReference>
<evidence type="ECO:0000259" key="12">
    <source>
        <dbReference type="PROSITE" id="PS50109"/>
    </source>
</evidence>
<keyword evidence="10" id="KW-0812">Transmembrane</keyword>
<dbReference type="Gene3D" id="1.10.287.130">
    <property type="match status" value="1"/>
</dbReference>
<comment type="catalytic activity">
    <reaction evidence="1">
        <text>ATP + protein L-histidine = ADP + protein N-phospho-L-histidine.</text>
        <dbReference type="EC" id="2.7.13.3"/>
    </reaction>
</comment>
<keyword evidence="7" id="KW-0238">DNA-binding</keyword>
<keyword evidence="8" id="KW-0804">Transcription</keyword>
<dbReference type="GO" id="GO:0000155">
    <property type="term" value="F:phosphorelay sensor kinase activity"/>
    <property type="evidence" value="ECO:0007669"/>
    <property type="project" value="InterPro"/>
</dbReference>
<comment type="caution">
    <text evidence="14">The sequence shown here is derived from an EMBL/GenBank/DDBJ whole genome shotgun (WGS) entry which is preliminary data.</text>
</comment>
<dbReference type="PROSITE" id="PS00041">
    <property type="entry name" value="HTH_ARAC_FAMILY_1"/>
    <property type="match status" value="1"/>
</dbReference>
<evidence type="ECO:0000256" key="5">
    <source>
        <dbReference type="ARBA" id="ARBA00022777"/>
    </source>
</evidence>
<keyword evidence="4" id="KW-0808">Transferase</keyword>
<evidence type="ECO:0000313" key="15">
    <source>
        <dbReference type="Proteomes" id="UP000018072"/>
    </source>
</evidence>
<feature type="modified residue" description="4-aspartylphosphate" evidence="9">
    <location>
        <position position="714"/>
    </location>
</feature>
<dbReference type="Pfam" id="PF12833">
    <property type="entry name" value="HTH_18"/>
    <property type="match status" value="1"/>
</dbReference>
<dbReference type="GO" id="GO:0003700">
    <property type="term" value="F:DNA-binding transcription factor activity"/>
    <property type="evidence" value="ECO:0007669"/>
    <property type="project" value="InterPro"/>
</dbReference>
<dbReference type="Gene3D" id="3.40.50.2300">
    <property type="match status" value="3"/>
</dbReference>
<dbReference type="InterPro" id="IPR018060">
    <property type="entry name" value="HTH_AraC"/>
</dbReference>
<dbReference type="PROSITE" id="PS50109">
    <property type="entry name" value="HIS_KIN"/>
    <property type="match status" value="1"/>
</dbReference>
<dbReference type="SMART" id="SM00448">
    <property type="entry name" value="REC"/>
    <property type="match status" value="1"/>
</dbReference>
<dbReference type="PANTHER" id="PTHR43547:SF2">
    <property type="entry name" value="HYBRID SIGNAL TRANSDUCTION HISTIDINE KINASE C"/>
    <property type="match status" value="1"/>
</dbReference>
<reference evidence="14" key="1">
    <citation type="submission" date="2012-11" db="EMBL/GenBank/DDBJ databases">
        <title>Dependencies among metagenomic species, viruses, plasmids and units of genetic variation.</title>
        <authorList>
            <person name="Nielsen H.B."/>
            <person name="Almeida M."/>
            <person name="Juncker A.S."/>
            <person name="Rasmussen S."/>
            <person name="Li J."/>
            <person name="Sunagawa S."/>
            <person name="Plichta D."/>
            <person name="Gautier L."/>
            <person name="Le Chatelier E."/>
            <person name="Peletier E."/>
            <person name="Bonde I."/>
            <person name="Nielsen T."/>
            <person name="Manichanh C."/>
            <person name="Arumugam M."/>
            <person name="Batto J."/>
            <person name="Santos M.B.Q.D."/>
            <person name="Blom N."/>
            <person name="Borruel N."/>
            <person name="Burgdorf K.S."/>
            <person name="Boumezbeur F."/>
            <person name="Casellas F."/>
            <person name="Dore J."/>
            <person name="Guarner F."/>
            <person name="Hansen T."/>
            <person name="Hildebrand F."/>
            <person name="Kaas R.S."/>
            <person name="Kennedy S."/>
            <person name="Kristiansen K."/>
            <person name="Kultima J.R."/>
            <person name="Leonard P."/>
            <person name="Levenez F."/>
            <person name="Lund O."/>
            <person name="Moumen B."/>
            <person name="Le Paslier D."/>
            <person name="Pons N."/>
            <person name="Pedersen O."/>
            <person name="Prifti E."/>
            <person name="Qin J."/>
            <person name="Raes J."/>
            <person name="Tap J."/>
            <person name="Tims S."/>
            <person name="Ussery D.W."/>
            <person name="Yamada T."/>
            <person name="MetaHit consortium"/>
            <person name="Renault P."/>
            <person name="Sicheritz-Ponten T."/>
            <person name="Bork P."/>
            <person name="Wang J."/>
            <person name="Brunak S."/>
            <person name="Ehrlich S.D."/>
        </authorList>
    </citation>
    <scope>NUCLEOTIDE SEQUENCE [LARGE SCALE GENOMIC DNA]</scope>
</reference>
<dbReference type="Pfam" id="PF00512">
    <property type="entry name" value="HisKA"/>
    <property type="match status" value="1"/>
</dbReference>
<dbReference type="EC" id="2.7.13.3" evidence="2"/>
<sequence length="910" mass="102285">MKHSVRRLCQCLLLFLLPLLLSCGSEKKRYVVGVSQCSEDVWREKLNEELRIAALYYNDVDLRISSANDDVQMQTEQINKFVDEGVDLLIVAPGQVSISPAIDRAYEKGIPVIIFDRRTRSDKYTAYIGADNKEIGSSMGEYLAGTLTDGGRILELSGLSTSSPAIERNNGFDSVVQCRPGISIVEHLSADWTEQGAFRTVDSLLSKPHNEFDCVFAHNDRMAMGARRAAEKHGLNLEHIKFCGIDAMPQKGGGMELVDNGTLFASYTYPTRGDEVMLLAMNILEGKKYNRENQLSSALVTRDNARVLLMQNDETMRQQDHLSTLRSRVDKAASDFNTQRIYLLVLLVFVVLLIAVCAAAIYAFITRTRINQQLKASMDEQNRMTTEMEEMTQTQLQFFTNVSHELRTPLTLIAGPTEQLLEDPAVHGVQRTMLEMVQRNTRILIQLVGEILDFRKVQNNKAELHLNRFYLQHELTTWTEDFRTVAARRGITIRVDVSGVEDDAVLIADRDKMEHMYFNIMSNALKYTPDGGCITTTLLHHDHCYTLRIADTGKGIPTEELPHLFERFYQAKGAIGGTGIGLSLVKAYIDMHRGSVHAESVEGKGTTFVIELPDSQPGYDPAKDAPAATQAEKGLVDDNYIATDTTAQEAAERITNAEDFDAERPLVLIIDDNNGMRAYLRSILQDKYNVSEATNGEQGLEKARREVPKLVVCDVMMPVMDGLEFTKRLKEDTATSHIPVVLLTARSLSEQRKEGYDTGADSYITKPFSGQVLLSRIENLLRSRIMLRSVFAGDKRETEEEEKLNEADKTFVGRLRTAIQENIGDSDFSVERLGEEIGLSRVQLYRKVKALTGQTPVELLRKARLTKARQLLEKTEKSVSEIAYEVGFTSPSYFNKCFKDEFDINPSSLR</sequence>
<organism evidence="14 15">
    <name type="scientific">Leyella stercorea CAG:629</name>
    <dbReference type="NCBI Taxonomy" id="1263103"/>
    <lineage>
        <taxon>Bacteria</taxon>
        <taxon>Pseudomonadati</taxon>
        <taxon>Bacteroidota</taxon>
        <taxon>Bacteroidia</taxon>
        <taxon>Bacteroidales</taxon>
        <taxon>Prevotellaceae</taxon>
        <taxon>Leyella</taxon>
    </lineage>
</organism>
<dbReference type="PRINTS" id="PR00344">
    <property type="entry name" value="BCTRLSENSOR"/>
</dbReference>
<evidence type="ECO:0000256" key="9">
    <source>
        <dbReference type="PROSITE-ProRule" id="PRU00169"/>
    </source>
</evidence>
<dbReference type="Pfam" id="PF02518">
    <property type="entry name" value="HATPase_c"/>
    <property type="match status" value="1"/>
</dbReference>
<dbReference type="SMART" id="SM00387">
    <property type="entry name" value="HATPase_c"/>
    <property type="match status" value="1"/>
</dbReference>
<keyword evidence="10" id="KW-0472">Membrane</keyword>
<dbReference type="SUPFAM" id="SSF52172">
    <property type="entry name" value="CheY-like"/>
    <property type="match status" value="1"/>
</dbReference>
<evidence type="ECO:0000256" key="7">
    <source>
        <dbReference type="ARBA" id="ARBA00023125"/>
    </source>
</evidence>
<dbReference type="Proteomes" id="UP000018072">
    <property type="component" value="Unassembled WGS sequence"/>
</dbReference>
<feature type="transmembrane region" description="Helical" evidence="10">
    <location>
        <begin position="341"/>
        <end position="365"/>
    </location>
</feature>
<dbReference type="InterPro" id="IPR028082">
    <property type="entry name" value="Peripla_BP_I"/>
</dbReference>
<dbReference type="SMART" id="SM00388">
    <property type="entry name" value="HisKA"/>
    <property type="match status" value="1"/>
</dbReference>
<evidence type="ECO:0000259" key="11">
    <source>
        <dbReference type="PROSITE" id="PS01124"/>
    </source>
</evidence>
<dbReference type="SUPFAM" id="SSF46689">
    <property type="entry name" value="Homeodomain-like"/>
    <property type="match status" value="1"/>
</dbReference>
<dbReference type="PROSITE" id="PS50110">
    <property type="entry name" value="RESPONSE_REGULATORY"/>
    <property type="match status" value="1"/>
</dbReference>
<protein>
    <recommendedName>
        <fullName evidence="2">histidine kinase</fullName>
        <ecNumber evidence="2">2.7.13.3</ecNumber>
    </recommendedName>
</protein>
<dbReference type="InterPro" id="IPR001789">
    <property type="entry name" value="Sig_transdc_resp-reg_receiver"/>
</dbReference>
<evidence type="ECO:0000256" key="6">
    <source>
        <dbReference type="ARBA" id="ARBA00023015"/>
    </source>
</evidence>
<dbReference type="SUPFAM" id="SSF55874">
    <property type="entry name" value="ATPase domain of HSP90 chaperone/DNA topoisomerase II/histidine kinase"/>
    <property type="match status" value="1"/>
</dbReference>
<evidence type="ECO:0000259" key="13">
    <source>
        <dbReference type="PROSITE" id="PS50110"/>
    </source>
</evidence>
<dbReference type="InterPro" id="IPR004358">
    <property type="entry name" value="Sig_transdc_His_kin-like_C"/>
</dbReference>
<dbReference type="CDD" id="cd06308">
    <property type="entry name" value="PBP1_sensor_kinase-like"/>
    <property type="match status" value="1"/>
</dbReference>
<gene>
    <name evidence="14" type="ORF">BN741_01884</name>
</gene>
<evidence type="ECO:0000256" key="8">
    <source>
        <dbReference type="ARBA" id="ARBA00023163"/>
    </source>
</evidence>
<dbReference type="EMBL" id="CBIT010000220">
    <property type="protein sequence ID" value="CDE34040.1"/>
    <property type="molecule type" value="Genomic_DNA"/>
</dbReference>
<dbReference type="InterPro" id="IPR003661">
    <property type="entry name" value="HisK_dim/P_dom"/>
</dbReference>
<evidence type="ECO:0000313" key="14">
    <source>
        <dbReference type="EMBL" id="CDE34040.1"/>
    </source>
</evidence>
<dbReference type="PROSITE" id="PS01124">
    <property type="entry name" value="HTH_ARAC_FAMILY_2"/>
    <property type="match status" value="1"/>
</dbReference>
<dbReference type="FunFam" id="1.10.287.130:FF:000045">
    <property type="entry name" value="Two-component system sensor histidine kinase/response regulator"/>
    <property type="match status" value="1"/>
</dbReference>
<dbReference type="CDD" id="cd00075">
    <property type="entry name" value="HATPase"/>
    <property type="match status" value="1"/>
</dbReference>
<dbReference type="InterPro" id="IPR009057">
    <property type="entry name" value="Homeodomain-like_sf"/>
</dbReference>
<accession>R7H3V2</accession>
<proteinExistence type="predicted"/>
<feature type="domain" description="Histidine kinase" evidence="12">
    <location>
        <begin position="401"/>
        <end position="616"/>
    </location>
</feature>
<dbReference type="STRING" id="1263103.BN741_01884"/>
<name>R7H3V2_9BACT</name>
<dbReference type="Pfam" id="PF13407">
    <property type="entry name" value="Peripla_BP_4"/>
    <property type="match status" value="1"/>
</dbReference>
<dbReference type="PROSITE" id="PS51257">
    <property type="entry name" value="PROKAR_LIPOPROTEIN"/>
    <property type="match status" value="1"/>
</dbReference>